<evidence type="ECO:0000313" key="2">
    <source>
        <dbReference type="Proteomes" id="UP000799118"/>
    </source>
</evidence>
<reference evidence="1" key="1">
    <citation type="journal article" date="2019" name="Environ. Microbiol.">
        <title>Fungal ecological strategies reflected in gene transcription - a case study of two litter decomposers.</title>
        <authorList>
            <person name="Barbi F."/>
            <person name="Kohler A."/>
            <person name="Barry K."/>
            <person name="Baskaran P."/>
            <person name="Daum C."/>
            <person name="Fauchery L."/>
            <person name="Ihrmark K."/>
            <person name="Kuo A."/>
            <person name="LaButti K."/>
            <person name="Lipzen A."/>
            <person name="Morin E."/>
            <person name="Grigoriev I.V."/>
            <person name="Henrissat B."/>
            <person name="Lindahl B."/>
            <person name="Martin F."/>
        </authorList>
    </citation>
    <scope>NUCLEOTIDE SEQUENCE</scope>
    <source>
        <strain evidence="1">JB14</strain>
    </source>
</reference>
<proteinExistence type="predicted"/>
<keyword evidence="2" id="KW-1185">Reference proteome</keyword>
<accession>A0A6A4IR10</accession>
<dbReference type="Pfam" id="PF18759">
    <property type="entry name" value="Plavaka"/>
    <property type="match status" value="1"/>
</dbReference>
<dbReference type="OrthoDB" id="3208495at2759"/>
<name>A0A6A4IR10_9AGAR</name>
<dbReference type="EMBL" id="ML769385">
    <property type="protein sequence ID" value="KAE9410585.1"/>
    <property type="molecule type" value="Genomic_DNA"/>
</dbReference>
<dbReference type="Proteomes" id="UP000799118">
    <property type="component" value="Unassembled WGS sequence"/>
</dbReference>
<evidence type="ECO:0000313" key="1">
    <source>
        <dbReference type="EMBL" id="KAE9410585.1"/>
    </source>
</evidence>
<dbReference type="AlphaFoldDB" id="A0A6A4IR10"/>
<organism evidence="1 2">
    <name type="scientific">Gymnopus androsaceus JB14</name>
    <dbReference type="NCBI Taxonomy" id="1447944"/>
    <lineage>
        <taxon>Eukaryota</taxon>
        <taxon>Fungi</taxon>
        <taxon>Dikarya</taxon>
        <taxon>Basidiomycota</taxon>
        <taxon>Agaricomycotina</taxon>
        <taxon>Agaricomycetes</taxon>
        <taxon>Agaricomycetidae</taxon>
        <taxon>Agaricales</taxon>
        <taxon>Marasmiineae</taxon>
        <taxon>Omphalotaceae</taxon>
        <taxon>Gymnopus</taxon>
    </lineage>
</organism>
<dbReference type="InterPro" id="IPR041078">
    <property type="entry name" value="Plavaka"/>
</dbReference>
<sequence>MQLAYSKNTSGLPGIQHLNDKVIQQPNFDPKDLRGLNTTRVSVKEKKAVELEVSGVVHQDLLSVLKEAYMDESASEFNLRGFKQMWQCKKGSEPIRVHGEVYTSNAFLDMEREVLASPPEPGCDLEQVVAPIMAYSDSTHLASFGTASLWPGYLWFGSQSKYSCAKPSKLAAHHLVYFPSLPETLEDEYKQHFGSAPTDSIKTHLKRELNHEIWKVLLTPEFLDAYVHGVVVECADGILRRLYPWFFTYSADYPEKVLLASIKNMGTHLCPRKARRKLVEKARKKFFKHGKPINGTVVEDLLRPDSSTAIWNAFSEAFEELGFNYFQLFVVDLMHEVELGVFKDLFTHLIQMCHAMGKDTVQELNERFRKIPTFGRSTIRWFVNNVSEMKKLGARDFEDLL</sequence>
<protein>
    <submittedName>
        <fullName evidence="1">Uncharacterized protein</fullName>
    </submittedName>
</protein>
<gene>
    <name evidence="1" type="ORF">BT96DRAFT_984098</name>
</gene>